<proteinExistence type="predicted"/>
<name>A0A846XXC7_9NOCA</name>
<accession>A0A846XXC7</accession>
<dbReference type="Proteomes" id="UP000565711">
    <property type="component" value="Unassembled WGS sequence"/>
</dbReference>
<dbReference type="EMBL" id="JAAXOP010000002">
    <property type="protein sequence ID" value="NKY49738.1"/>
    <property type="molecule type" value="Genomic_DNA"/>
</dbReference>
<gene>
    <name evidence="1" type="ORF">HGA08_05855</name>
</gene>
<organism evidence="1 2">
    <name type="scientific">Nocardia vermiculata</name>
    <dbReference type="NCBI Taxonomy" id="257274"/>
    <lineage>
        <taxon>Bacteria</taxon>
        <taxon>Bacillati</taxon>
        <taxon>Actinomycetota</taxon>
        <taxon>Actinomycetes</taxon>
        <taxon>Mycobacteriales</taxon>
        <taxon>Nocardiaceae</taxon>
        <taxon>Nocardia</taxon>
    </lineage>
</organism>
<dbReference type="AlphaFoldDB" id="A0A846XXC7"/>
<dbReference type="Pfam" id="PF10094">
    <property type="entry name" value="DUF2332"/>
    <property type="match status" value="1"/>
</dbReference>
<sequence length="397" mass="42745">MLPTVGSIAAGLCPISLRKGHGRHLAARLDCGGFWAHSSFVDLAAQFDLQARACDKLGSPLYGVLLRAVGRDVGDGGPCADVLRGYESVPFADALPLRLMAGVHALVLSGAAADLAPFYPSSGADPVLDPAVARIPFRQTVIDRHDWIRDWLTRPPQTNEVGRAVPLLAGLLAAVAVTPLPVRLLELGTSGGLNLRADHFRWDSEEIGWGPVDSPVRITDAWRGPVPQWLTSAVRHHPRIDVVERRGCDPTPLNPLSARDSLALRAYVWPDQRARATRLDGALQVAQQVPAEIVLQGAGEFLAGTEVVPGTLTVVWHSVMRQYVAADEWRAVTAELDRLAAASRPDAAFACVAFEPQGNSDDRNGFRLTVRIGRDEPTILARAMPHGVPAFAYPADQ</sequence>
<evidence type="ECO:0000313" key="1">
    <source>
        <dbReference type="EMBL" id="NKY49738.1"/>
    </source>
</evidence>
<dbReference type="InterPro" id="IPR011200">
    <property type="entry name" value="UCP012608"/>
</dbReference>
<protein>
    <submittedName>
        <fullName evidence="1">DUF2332 domain-containing protein</fullName>
    </submittedName>
</protein>
<comment type="caution">
    <text evidence="1">The sequence shown here is derived from an EMBL/GenBank/DDBJ whole genome shotgun (WGS) entry which is preliminary data.</text>
</comment>
<evidence type="ECO:0000313" key="2">
    <source>
        <dbReference type="Proteomes" id="UP000565711"/>
    </source>
</evidence>
<keyword evidence="2" id="KW-1185">Reference proteome</keyword>
<reference evidence="1 2" key="1">
    <citation type="submission" date="2020-04" db="EMBL/GenBank/DDBJ databases">
        <title>MicrobeNet Type strains.</title>
        <authorList>
            <person name="Nicholson A.C."/>
        </authorList>
    </citation>
    <scope>NUCLEOTIDE SEQUENCE [LARGE SCALE GENOMIC DNA]</scope>
    <source>
        <strain evidence="1 2">JCM 12354</strain>
    </source>
</reference>